<dbReference type="PANTHER" id="PTHR34820">
    <property type="entry name" value="INNER MEMBRANE PROTEIN YEBZ"/>
    <property type="match status" value="1"/>
</dbReference>
<evidence type="ECO:0000313" key="9">
    <source>
        <dbReference type="Proteomes" id="UP000019494"/>
    </source>
</evidence>
<dbReference type="Pfam" id="PF04234">
    <property type="entry name" value="CopC"/>
    <property type="match status" value="1"/>
</dbReference>
<evidence type="ECO:0000256" key="6">
    <source>
        <dbReference type="SAM" id="SignalP"/>
    </source>
</evidence>
<dbReference type="SUPFAM" id="SSF81296">
    <property type="entry name" value="E set domains"/>
    <property type="match status" value="1"/>
</dbReference>
<organism evidence="8 9">
    <name type="scientific">Intrasporangium chromatireducens Q5-1</name>
    <dbReference type="NCBI Taxonomy" id="584657"/>
    <lineage>
        <taxon>Bacteria</taxon>
        <taxon>Bacillati</taxon>
        <taxon>Actinomycetota</taxon>
        <taxon>Actinomycetes</taxon>
        <taxon>Micrococcales</taxon>
        <taxon>Intrasporangiaceae</taxon>
        <taxon>Intrasporangium</taxon>
    </lineage>
</organism>
<evidence type="ECO:0000259" key="7">
    <source>
        <dbReference type="Pfam" id="PF04234"/>
    </source>
</evidence>
<dbReference type="PATRIC" id="fig|584657.3.peg.631"/>
<keyword evidence="9" id="KW-1185">Reference proteome</keyword>
<dbReference type="Gene3D" id="2.60.40.1220">
    <property type="match status" value="1"/>
</dbReference>
<feature type="chain" id="PRO_5038366898" evidence="6">
    <location>
        <begin position="25"/>
        <end position="186"/>
    </location>
</feature>
<dbReference type="OrthoDB" id="5242236at2"/>
<keyword evidence="2" id="KW-0479">Metal-binding</keyword>
<dbReference type="AlphaFoldDB" id="W9GRB7"/>
<dbReference type="GO" id="GO:0005507">
    <property type="term" value="F:copper ion binding"/>
    <property type="evidence" value="ECO:0007669"/>
    <property type="project" value="InterPro"/>
</dbReference>
<dbReference type="Proteomes" id="UP000019494">
    <property type="component" value="Unassembled WGS sequence"/>
</dbReference>
<feature type="transmembrane region" description="Helical" evidence="5">
    <location>
        <begin position="150"/>
        <end position="172"/>
    </location>
</feature>
<name>W9GRB7_9MICO</name>
<dbReference type="GO" id="GO:0005886">
    <property type="term" value="C:plasma membrane"/>
    <property type="evidence" value="ECO:0007669"/>
    <property type="project" value="TreeGrafter"/>
</dbReference>
<evidence type="ECO:0000256" key="5">
    <source>
        <dbReference type="SAM" id="Phobius"/>
    </source>
</evidence>
<dbReference type="GO" id="GO:0042597">
    <property type="term" value="C:periplasmic space"/>
    <property type="evidence" value="ECO:0007669"/>
    <property type="project" value="InterPro"/>
</dbReference>
<keyword evidence="4" id="KW-0186">Copper</keyword>
<dbReference type="InterPro" id="IPR007348">
    <property type="entry name" value="CopC_dom"/>
</dbReference>
<reference evidence="9" key="1">
    <citation type="submission" date="2013-08" db="EMBL/GenBank/DDBJ databases">
        <title>Intrasporangium oryzae NRRL B-24470.</title>
        <authorList>
            <person name="Liu H."/>
            <person name="Wang G."/>
        </authorList>
    </citation>
    <scope>NUCLEOTIDE SEQUENCE [LARGE SCALE GENOMIC DNA]</scope>
    <source>
        <strain evidence="9">Q5-1</strain>
    </source>
</reference>
<evidence type="ECO:0000256" key="3">
    <source>
        <dbReference type="ARBA" id="ARBA00022729"/>
    </source>
</evidence>
<feature type="signal peptide" evidence="6">
    <location>
        <begin position="1"/>
        <end position="24"/>
    </location>
</feature>
<proteinExistence type="predicted"/>
<dbReference type="InterPro" id="IPR014756">
    <property type="entry name" value="Ig_E-set"/>
</dbReference>
<evidence type="ECO:0000256" key="4">
    <source>
        <dbReference type="ARBA" id="ARBA00023008"/>
    </source>
</evidence>
<dbReference type="GO" id="GO:0006825">
    <property type="term" value="P:copper ion transport"/>
    <property type="evidence" value="ECO:0007669"/>
    <property type="project" value="InterPro"/>
</dbReference>
<dbReference type="InterPro" id="IPR014755">
    <property type="entry name" value="Cu-Rt/internalin_Ig-like"/>
</dbReference>
<evidence type="ECO:0000256" key="2">
    <source>
        <dbReference type="ARBA" id="ARBA00022723"/>
    </source>
</evidence>
<feature type="domain" description="CopC" evidence="7">
    <location>
        <begin position="25"/>
        <end position="116"/>
    </location>
</feature>
<keyword evidence="5" id="KW-0472">Membrane</keyword>
<keyword evidence="3 6" id="KW-0732">Signal</keyword>
<keyword evidence="5" id="KW-0812">Transmembrane</keyword>
<evidence type="ECO:0000313" key="8">
    <source>
        <dbReference type="EMBL" id="EWT07378.1"/>
    </source>
</evidence>
<dbReference type="GO" id="GO:0030313">
    <property type="term" value="C:cell envelope"/>
    <property type="evidence" value="ECO:0007669"/>
    <property type="project" value="UniProtKB-SubCell"/>
</dbReference>
<keyword evidence="5" id="KW-1133">Transmembrane helix</keyword>
<gene>
    <name evidence="8" type="ORF">N864_07775</name>
</gene>
<comment type="caution">
    <text evidence="8">The sequence shown here is derived from an EMBL/GenBank/DDBJ whole genome shotgun (WGS) entry which is preliminary data.</text>
</comment>
<sequence length="186" mass="19098">MRRFLALVLLAVGFVVVGASAASAHDVLESTSPADGTTVDRLPQAVTLTFSDDPLALGTQILVKGPNGSVAQGEPTIDGRAVHQQLDPHAPAGDYVVTYRVTSSDGHPISGTFSFHATVGLDGSTATKGAAVPVPQHDTPEQAAAKNSQLVPVLLTIAAVVIILIIGTAVWIGSRRRDAANAAHRG</sequence>
<evidence type="ECO:0000256" key="1">
    <source>
        <dbReference type="ARBA" id="ARBA00004196"/>
    </source>
</evidence>
<protein>
    <submittedName>
        <fullName evidence="8">Copper resistance protein CopC</fullName>
    </submittedName>
</protein>
<comment type="subcellular location">
    <subcellularLocation>
        <location evidence="1">Cell envelope</location>
    </subcellularLocation>
</comment>
<dbReference type="InterPro" id="IPR032694">
    <property type="entry name" value="CopC/D"/>
</dbReference>
<dbReference type="EMBL" id="AWQS01000013">
    <property type="protein sequence ID" value="EWT07378.1"/>
    <property type="molecule type" value="Genomic_DNA"/>
</dbReference>
<dbReference type="RefSeq" id="WP_034713396.1">
    <property type="nucleotide sequence ID" value="NZ_AWQS01000013.1"/>
</dbReference>
<accession>W9GRB7</accession>
<dbReference type="GO" id="GO:0046688">
    <property type="term" value="P:response to copper ion"/>
    <property type="evidence" value="ECO:0007669"/>
    <property type="project" value="InterPro"/>
</dbReference>
<dbReference type="PANTHER" id="PTHR34820:SF4">
    <property type="entry name" value="INNER MEMBRANE PROTEIN YEBZ"/>
    <property type="match status" value="1"/>
</dbReference>